<keyword evidence="1" id="KW-1133">Transmembrane helix</keyword>
<evidence type="ECO:0000313" key="3">
    <source>
        <dbReference type="Proteomes" id="UP000078200"/>
    </source>
</evidence>
<dbReference type="VEuPathDB" id="VectorBase:GAUT012240"/>
<feature type="transmembrane region" description="Helical" evidence="1">
    <location>
        <begin position="55"/>
        <end position="75"/>
    </location>
</feature>
<dbReference type="Proteomes" id="UP000078200">
    <property type="component" value="Unassembled WGS sequence"/>
</dbReference>
<dbReference type="EnsemblMetazoa" id="GAUT012240-RA">
    <property type="protein sequence ID" value="GAUT012240-PA"/>
    <property type="gene ID" value="GAUT012240"/>
</dbReference>
<protein>
    <submittedName>
        <fullName evidence="2">Uncharacterized protein</fullName>
    </submittedName>
</protein>
<dbReference type="AlphaFoldDB" id="A0A1A9UQM7"/>
<accession>A0A1A9UQM7</accession>
<keyword evidence="1" id="KW-0472">Membrane</keyword>
<evidence type="ECO:0000256" key="1">
    <source>
        <dbReference type="SAM" id="Phobius"/>
    </source>
</evidence>
<name>A0A1A9UQM7_GLOAU</name>
<reference evidence="2" key="1">
    <citation type="submission" date="2020-05" db="UniProtKB">
        <authorList>
            <consortium name="EnsemblMetazoa"/>
        </authorList>
    </citation>
    <scope>IDENTIFICATION</scope>
    <source>
        <strain evidence="2">TTRI</strain>
    </source>
</reference>
<sequence>MGVCTGRICEFIQHMITVHDNKIKGGNLAAPLEEEWRPMNHVYEPLFSWLAREEIGRVAGVLFSFPMTLTLSITFEALQDINEDSFAFLLLLLLWLRLTAFLMATHLKMKHTRKVLR</sequence>
<keyword evidence="1" id="KW-0812">Transmembrane</keyword>
<organism evidence="2 3">
    <name type="scientific">Glossina austeni</name>
    <name type="common">Savannah tsetse fly</name>
    <dbReference type="NCBI Taxonomy" id="7395"/>
    <lineage>
        <taxon>Eukaryota</taxon>
        <taxon>Metazoa</taxon>
        <taxon>Ecdysozoa</taxon>
        <taxon>Arthropoda</taxon>
        <taxon>Hexapoda</taxon>
        <taxon>Insecta</taxon>
        <taxon>Pterygota</taxon>
        <taxon>Neoptera</taxon>
        <taxon>Endopterygota</taxon>
        <taxon>Diptera</taxon>
        <taxon>Brachycera</taxon>
        <taxon>Muscomorpha</taxon>
        <taxon>Hippoboscoidea</taxon>
        <taxon>Glossinidae</taxon>
        <taxon>Glossina</taxon>
    </lineage>
</organism>
<evidence type="ECO:0000313" key="2">
    <source>
        <dbReference type="EnsemblMetazoa" id="GAUT012240-PA"/>
    </source>
</evidence>
<keyword evidence="3" id="KW-1185">Reference proteome</keyword>
<proteinExistence type="predicted"/>
<feature type="transmembrane region" description="Helical" evidence="1">
    <location>
        <begin position="87"/>
        <end position="107"/>
    </location>
</feature>